<evidence type="ECO:0000256" key="3">
    <source>
        <dbReference type="PROSITE-ProRule" id="PRU00221"/>
    </source>
</evidence>
<evidence type="ECO:0000256" key="1">
    <source>
        <dbReference type="ARBA" id="ARBA00022574"/>
    </source>
</evidence>
<dbReference type="SUPFAM" id="SSF81383">
    <property type="entry name" value="F-box domain"/>
    <property type="match status" value="1"/>
</dbReference>
<dbReference type="GeneTree" id="ENSGT00940000158003"/>
<keyword evidence="1 3" id="KW-0853">WD repeat</keyword>
<dbReference type="Proteomes" id="UP000694569">
    <property type="component" value="Unplaced"/>
</dbReference>
<feature type="repeat" description="WD" evidence="3">
    <location>
        <begin position="401"/>
        <end position="442"/>
    </location>
</feature>
<dbReference type="SMART" id="SM00256">
    <property type="entry name" value="FBOX"/>
    <property type="match status" value="1"/>
</dbReference>
<dbReference type="InterPro" id="IPR001680">
    <property type="entry name" value="WD40_rpt"/>
</dbReference>
<dbReference type="PANTHER" id="PTHR19872">
    <property type="entry name" value="UBIQUITIN LIGASE SPECIFICITY FACTOR/HREP PROTEIN"/>
    <property type="match status" value="1"/>
</dbReference>
<dbReference type="InterPro" id="IPR036322">
    <property type="entry name" value="WD40_repeat_dom_sf"/>
</dbReference>
<evidence type="ECO:0000313" key="6">
    <source>
        <dbReference type="Ensembl" id="ENSLLEP00000047270.1"/>
    </source>
</evidence>
<evidence type="ECO:0000256" key="4">
    <source>
        <dbReference type="SAM" id="MobiDB-lite"/>
    </source>
</evidence>
<feature type="region of interest" description="Disordered" evidence="4">
    <location>
        <begin position="753"/>
        <end position="822"/>
    </location>
</feature>
<dbReference type="InterPro" id="IPR051075">
    <property type="entry name" value="SCF_subunit_WD-repeat"/>
</dbReference>
<dbReference type="CDD" id="cd22136">
    <property type="entry name" value="F-box_FBXW10"/>
    <property type="match status" value="1"/>
</dbReference>
<evidence type="ECO:0000313" key="7">
    <source>
        <dbReference type="Proteomes" id="UP000694569"/>
    </source>
</evidence>
<protein>
    <recommendedName>
        <fullName evidence="5">F-box domain-containing protein</fullName>
    </recommendedName>
</protein>
<dbReference type="AlphaFoldDB" id="A0A8C5R3T9"/>
<accession>A0A8C5R3T9</accession>
<dbReference type="Gene3D" id="2.130.10.10">
    <property type="entry name" value="YVTN repeat-like/Quinoprotein amine dehydrogenase"/>
    <property type="match status" value="1"/>
</dbReference>
<dbReference type="CDD" id="cd00200">
    <property type="entry name" value="WD40"/>
    <property type="match status" value="1"/>
</dbReference>
<sequence>MKETGFSLKAATNLSCRNQVSGVPQCLTCETCVLIAKLGVTKEWFPRAGEFSQRKFVLGIIRRLGGLDLLLLIQNVLQPVLGKDFTYSRSRINPSLPEDSSTTGSDRALDQHLWQQFVTETWQWFKGRSHWTKQNYTLRLLKVCKAHLLHSVANLIHVLVIQEMQSALSRKDTPGSHDERLRVMELMDQYGLKDTEGSSLPHTIDDPCLMVVPTSFKATSGVRKYKDFIQGLPLHLSQMILGFLDRKSLSRCACVSRHWCYMVKDVLEDLEAKRLIQNQAMILRGTSSRGVNVSYAKMQQVPVPKIGEDGNAVAREEKIFYVDAKPGESLEAAYIENETEKVVMEERNVFCGPYNVLILAGHEDQRKAIHFDGGCFVAVGAADRKVKLMDISNMKQVPPVFSGHGGSIHVVHLCEDRGFMFSAGFDLSIRRWDLRTGVCLKIYLGHMKTITCLDVWENMLVSGAKDRQVKVWNITSGKCLRTFKHKDAVTEVKIKDQYVVSGCEKGLVKIWHLESASLIKTLSGHDGPVKSLVFDQWHLLSGGADGIAIAWSMMGSFVKRLMTFRHPMEVTSLALQYLRVITGCADGKIRVFNFLNGECLREMIVHSRADPVLSLCVRDNRMVINVLSGILIFTFEDVLWDYSQDSSVRVAVPKERHKFRLAPVKSQPYSYVRAERMRHIGSSNKKLYQWNGEPETDKSRLSHHARSLSARSIKRAQDLHLESLKPTTWTDIKNFHRSFAYIDLQPEFRKKSPFASRCQTSPDVPSRASTAPEWITKDDSDGESGYSSHGCRSALSRSQDATLKRMKRRGPHSPIRPDQILLKVSTIQNRQKSEELGLNFKYNENIQDPRGSPKSHVHHKRECLHSHSSGRHRTGPSISSSADKYTPETPAEIRSSAITQVLFYPTSYHANEEKKRISGNRRCVSAVESGIQRLGMYTSYDAVQPLRMMIGQNKTVEGQKKQPAPTSAVDPFRKKSGFQLLTVEQLEEYEAKAKSQYEKTEAQEKASKAMAHKRERLTKIKGERIEIDSNEGKIAAPELGLDWINHSRGKCHHQKSMSDVYSPRNSFRLYLL</sequence>
<dbReference type="PANTHER" id="PTHR19872:SF7">
    <property type="entry name" value="F-BOX AND WD REPEAT DOMAIN CONTAINING PROTEIN 10B-RELATED"/>
    <property type="match status" value="1"/>
</dbReference>
<dbReference type="InterPro" id="IPR001810">
    <property type="entry name" value="F-box_dom"/>
</dbReference>
<feature type="domain" description="F-box" evidence="5">
    <location>
        <begin position="232"/>
        <end position="274"/>
    </location>
</feature>
<keyword evidence="2" id="KW-0677">Repeat</keyword>
<dbReference type="PROSITE" id="PS00678">
    <property type="entry name" value="WD_REPEATS_1"/>
    <property type="match status" value="1"/>
</dbReference>
<feature type="region of interest" description="Disordered" evidence="4">
    <location>
        <begin position="842"/>
        <end position="891"/>
    </location>
</feature>
<name>A0A8C5R3T9_9ANUR</name>
<dbReference type="Gene3D" id="1.20.1280.50">
    <property type="match status" value="1"/>
</dbReference>
<dbReference type="SMART" id="SM00320">
    <property type="entry name" value="WD40"/>
    <property type="match status" value="6"/>
</dbReference>
<dbReference type="InterPro" id="IPR036047">
    <property type="entry name" value="F-box-like_dom_sf"/>
</dbReference>
<reference evidence="6" key="1">
    <citation type="submission" date="2025-08" db="UniProtKB">
        <authorList>
            <consortium name="Ensembl"/>
        </authorList>
    </citation>
    <scope>IDENTIFICATION</scope>
</reference>
<dbReference type="InterPro" id="IPR019775">
    <property type="entry name" value="WD40_repeat_CS"/>
</dbReference>
<evidence type="ECO:0000256" key="2">
    <source>
        <dbReference type="ARBA" id="ARBA00022737"/>
    </source>
</evidence>
<evidence type="ECO:0000259" key="5">
    <source>
        <dbReference type="SMART" id="SM00256"/>
    </source>
</evidence>
<feature type="repeat" description="WD" evidence="3">
    <location>
        <begin position="482"/>
        <end position="521"/>
    </location>
</feature>
<dbReference type="Pfam" id="PF00400">
    <property type="entry name" value="WD40"/>
    <property type="match status" value="3"/>
</dbReference>
<dbReference type="OrthoDB" id="674604at2759"/>
<dbReference type="Ensembl" id="ENSLLET00000049128.1">
    <property type="protein sequence ID" value="ENSLLEP00000047270.1"/>
    <property type="gene ID" value="ENSLLEG00000029892.1"/>
</dbReference>
<feature type="compositionally biased region" description="Polar residues" evidence="4">
    <location>
        <begin position="757"/>
        <end position="769"/>
    </location>
</feature>
<feature type="repeat" description="WD" evidence="3">
    <location>
        <begin position="443"/>
        <end position="482"/>
    </location>
</feature>
<dbReference type="InterPro" id="IPR015943">
    <property type="entry name" value="WD40/YVTN_repeat-like_dom_sf"/>
</dbReference>
<dbReference type="PROSITE" id="PS50294">
    <property type="entry name" value="WD_REPEATS_REGION"/>
    <property type="match status" value="2"/>
</dbReference>
<feature type="compositionally biased region" description="Basic residues" evidence="4">
    <location>
        <begin position="853"/>
        <end position="874"/>
    </location>
</feature>
<dbReference type="PROSITE" id="PS50082">
    <property type="entry name" value="WD_REPEATS_2"/>
    <property type="match status" value="3"/>
</dbReference>
<dbReference type="Pfam" id="PF00646">
    <property type="entry name" value="F-box"/>
    <property type="match status" value="1"/>
</dbReference>
<keyword evidence="7" id="KW-1185">Reference proteome</keyword>
<reference evidence="6" key="2">
    <citation type="submission" date="2025-09" db="UniProtKB">
        <authorList>
            <consortium name="Ensembl"/>
        </authorList>
    </citation>
    <scope>IDENTIFICATION</scope>
</reference>
<organism evidence="6 7">
    <name type="scientific">Leptobrachium leishanense</name>
    <name type="common">Leishan spiny toad</name>
    <dbReference type="NCBI Taxonomy" id="445787"/>
    <lineage>
        <taxon>Eukaryota</taxon>
        <taxon>Metazoa</taxon>
        <taxon>Chordata</taxon>
        <taxon>Craniata</taxon>
        <taxon>Vertebrata</taxon>
        <taxon>Euteleostomi</taxon>
        <taxon>Amphibia</taxon>
        <taxon>Batrachia</taxon>
        <taxon>Anura</taxon>
        <taxon>Pelobatoidea</taxon>
        <taxon>Megophryidae</taxon>
        <taxon>Leptobrachium</taxon>
    </lineage>
</organism>
<proteinExistence type="predicted"/>
<dbReference type="SUPFAM" id="SSF50978">
    <property type="entry name" value="WD40 repeat-like"/>
    <property type="match status" value="1"/>
</dbReference>